<dbReference type="OrthoDB" id="1637540at2759"/>
<sequence length="157" mass="17944">MKNTFDKRVRPRVFNEGDLVLKKRLPNVKDLRGKWAPNYKGPYVVKQAFSRGALVLADPEGQELIHPTWSKCSILKGSIKKESEESTSKSPGWRSQCRLMPRKACIRPSQNLKTSLPWVKPSRPKLKMGPPRRELQPSSKATANQKGMRPTRQSMYT</sequence>
<organism evidence="2 3">
    <name type="scientific">Mucuna pruriens</name>
    <name type="common">Velvet bean</name>
    <name type="synonym">Dolichos pruriens</name>
    <dbReference type="NCBI Taxonomy" id="157652"/>
    <lineage>
        <taxon>Eukaryota</taxon>
        <taxon>Viridiplantae</taxon>
        <taxon>Streptophyta</taxon>
        <taxon>Embryophyta</taxon>
        <taxon>Tracheophyta</taxon>
        <taxon>Spermatophyta</taxon>
        <taxon>Magnoliopsida</taxon>
        <taxon>eudicotyledons</taxon>
        <taxon>Gunneridae</taxon>
        <taxon>Pentapetalae</taxon>
        <taxon>rosids</taxon>
        <taxon>fabids</taxon>
        <taxon>Fabales</taxon>
        <taxon>Fabaceae</taxon>
        <taxon>Papilionoideae</taxon>
        <taxon>50 kb inversion clade</taxon>
        <taxon>NPAAA clade</taxon>
        <taxon>indigoferoid/millettioid clade</taxon>
        <taxon>Phaseoleae</taxon>
        <taxon>Mucuna</taxon>
    </lineage>
</organism>
<evidence type="ECO:0000256" key="1">
    <source>
        <dbReference type="SAM" id="MobiDB-lite"/>
    </source>
</evidence>
<dbReference type="EMBL" id="QJKJ01005746">
    <property type="protein sequence ID" value="RDX89183.1"/>
    <property type="molecule type" value="Genomic_DNA"/>
</dbReference>
<feature type="non-terminal residue" evidence="2">
    <location>
        <position position="1"/>
    </location>
</feature>
<name>A0A371GFU0_MUCPR</name>
<comment type="caution">
    <text evidence="2">The sequence shown here is derived from an EMBL/GenBank/DDBJ whole genome shotgun (WGS) entry which is preliminary data.</text>
</comment>
<evidence type="ECO:0000313" key="3">
    <source>
        <dbReference type="Proteomes" id="UP000257109"/>
    </source>
</evidence>
<dbReference type="AlphaFoldDB" id="A0A371GFU0"/>
<proteinExistence type="predicted"/>
<accession>A0A371GFU0</accession>
<gene>
    <name evidence="2" type="ORF">CR513_29117</name>
</gene>
<reference evidence="2" key="1">
    <citation type="submission" date="2018-05" db="EMBL/GenBank/DDBJ databases">
        <title>Draft genome of Mucuna pruriens seed.</title>
        <authorList>
            <person name="Nnadi N.E."/>
            <person name="Vos R."/>
            <person name="Hasami M.H."/>
            <person name="Devisetty U.K."/>
            <person name="Aguiy J.C."/>
        </authorList>
    </citation>
    <scope>NUCLEOTIDE SEQUENCE [LARGE SCALE GENOMIC DNA]</scope>
    <source>
        <strain evidence="2">JCA_2017</strain>
    </source>
</reference>
<protein>
    <submittedName>
        <fullName evidence="2">Uncharacterized protein</fullName>
    </submittedName>
</protein>
<evidence type="ECO:0000313" key="2">
    <source>
        <dbReference type="EMBL" id="RDX89183.1"/>
    </source>
</evidence>
<feature type="region of interest" description="Disordered" evidence="1">
    <location>
        <begin position="109"/>
        <end position="157"/>
    </location>
</feature>
<dbReference type="Proteomes" id="UP000257109">
    <property type="component" value="Unassembled WGS sequence"/>
</dbReference>
<feature type="compositionally biased region" description="Polar residues" evidence="1">
    <location>
        <begin position="136"/>
        <end position="157"/>
    </location>
</feature>
<keyword evidence="3" id="KW-1185">Reference proteome</keyword>